<comment type="caution">
    <text evidence="3">The sequence shown here is derived from an EMBL/GenBank/DDBJ whole genome shotgun (WGS) entry which is preliminary data.</text>
</comment>
<organism evidence="3 4">
    <name type="scientific">Colletotrichum chrysophilum</name>
    <dbReference type="NCBI Taxonomy" id="1836956"/>
    <lineage>
        <taxon>Eukaryota</taxon>
        <taxon>Fungi</taxon>
        <taxon>Dikarya</taxon>
        <taxon>Ascomycota</taxon>
        <taxon>Pezizomycotina</taxon>
        <taxon>Sordariomycetes</taxon>
        <taxon>Hypocreomycetidae</taxon>
        <taxon>Glomerellales</taxon>
        <taxon>Glomerellaceae</taxon>
        <taxon>Colletotrichum</taxon>
        <taxon>Colletotrichum gloeosporioides species complex</taxon>
    </lineage>
</organism>
<feature type="compositionally biased region" description="Low complexity" evidence="1">
    <location>
        <begin position="50"/>
        <end position="62"/>
    </location>
</feature>
<keyword evidence="2" id="KW-1133">Transmembrane helix</keyword>
<feature type="region of interest" description="Disordered" evidence="1">
    <location>
        <begin position="89"/>
        <end position="151"/>
    </location>
</feature>
<feature type="compositionally biased region" description="Basic and acidic residues" evidence="1">
    <location>
        <begin position="130"/>
        <end position="139"/>
    </location>
</feature>
<feature type="compositionally biased region" description="Basic and acidic residues" evidence="1">
    <location>
        <begin position="34"/>
        <end position="48"/>
    </location>
</feature>
<evidence type="ECO:0000313" key="3">
    <source>
        <dbReference type="EMBL" id="KAK1837775.1"/>
    </source>
</evidence>
<keyword evidence="4" id="KW-1185">Reference proteome</keyword>
<gene>
    <name evidence="3" type="ORF">CCHR01_19602</name>
</gene>
<feature type="region of interest" description="Disordered" evidence="1">
    <location>
        <begin position="34"/>
        <end position="62"/>
    </location>
</feature>
<proteinExistence type="predicted"/>
<keyword evidence="2" id="KW-0472">Membrane</keyword>
<accession>A0AAD8ZZD6</accession>
<dbReference type="EMBL" id="JAQOWY010001017">
    <property type="protein sequence ID" value="KAK1837775.1"/>
    <property type="molecule type" value="Genomic_DNA"/>
</dbReference>
<evidence type="ECO:0000256" key="1">
    <source>
        <dbReference type="SAM" id="MobiDB-lite"/>
    </source>
</evidence>
<keyword evidence="2" id="KW-0812">Transmembrane</keyword>
<feature type="transmembrane region" description="Helical" evidence="2">
    <location>
        <begin position="6"/>
        <end position="24"/>
    </location>
</feature>
<dbReference type="Proteomes" id="UP001243330">
    <property type="component" value="Unassembled WGS sequence"/>
</dbReference>
<feature type="compositionally biased region" description="Gly residues" evidence="1">
    <location>
        <begin position="96"/>
        <end position="110"/>
    </location>
</feature>
<name>A0AAD8ZZD6_9PEZI</name>
<protein>
    <submittedName>
        <fullName evidence="3">Uncharacterized protein</fullName>
    </submittedName>
</protein>
<evidence type="ECO:0000256" key="2">
    <source>
        <dbReference type="SAM" id="Phobius"/>
    </source>
</evidence>
<feature type="non-terminal residue" evidence="3">
    <location>
        <position position="151"/>
    </location>
</feature>
<evidence type="ECO:0000313" key="4">
    <source>
        <dbReference type="Proteomes" id="UP001243330"/>
    </source>
</evidence>
<sequence length="151" mass="16344">LLQWAAFGVAAVAAWSLFLFWLRIQLPVNGNERHLSQQEGHQSRENKAEASPPSRAPASLNLPLHSIPPVALNPEPIFSRAEARRRWAARAATRNGGDGAGRRIGGNVGGGRRRCMSSHQSGGLQIQRPSPEDHDHDLTQVESTGGSHHCA</sequence>
<reference evidence="3" key="1">
    <citation type="submission" date="2023-01" db="EMBL/GenBank/DDBJ databases">
        <title>Colletotrichum chrysophilum M932 genome sequence.</title>
        <authorList>
            <person name="Baroncelli R."/>
        </authorList>
    </citation>
    <scope>NUCLEOTIDE SEQUENCE</scope>
    <source>
        <strain evidence="3">M932</strain>
    </source>
</reference>
<feature type="compositionally biased region" description="Polar residues" evidence="1">
    <location>
        <begin position="117"/>
        <end position="128"/>
    </location>
</feature>
<dbReference type="AlphaFoldDB" id="A0AAD8ZZD6"/>
<feature type="compositionally biased region" description="Polar residues" evidence="1">
    <location>
        <begin position="140"/>
        <end position="151"/>
    </location>
</feature>